<dbReference type="InterPro" id="IPR022880">
    <property type="entry name" value="DNApol_IV"/>
</dbReference>
<dbReference type="InterPro" id="IPR001126">
    <property type="entry name" value="UmuC"/>
</dbReference>
<dbReference type="OrthoDB" id="9808813at2"/>
<keyword evidence="11 17" id="KW-0460">Magnesium</keyword>
<dbReference type="PANTHER" id="PTHR11076">
    <property type="entry name" value="DNA REPAIR POLYMERASE UMUC / TRANSFERASE FAMILY MEMBER"/>
    <property type="match status" value="1"/>
</dbReference>
<comment type="cofactor">
    <cofactor evidence="17">
        <name>Mg(2+)</name>
        <dbReference type="ChEBI" id="CHEBI:18420"/>
    </cofactor>
    <text evidence="17">Binds 2 magnesium ions per subunit.</text>
</comment>
<reference evidence="19 20" key="1">
    <citation type="submission" date="2015-05" db="EMBL/GenBank/DDBJ databases">
        <title>Photobacterium galathea sp. nov.</title>
        <authorList>
            <person name="Machado H."/>
            <person name="Gram L."/>
        </authorList>
    </citation>
    <scope>NUCLEOTIDE SEQUENCE [LARGE SCALE GENOMIC DNA]</scope>
    <source>
        <strain evidence="19 20">DSM 22954</strain>
    </source>
</reference>
<keyword evidence="9 17" id="KW-0479">Metal-binding</keyword>
<keyword evidence="7 17" id="KW-0548">Nucleotidyltransferase</keyword>
<dbReference type="Gene3D" id="3.30.70.270">
    <property type="match status" value="1"/>
</dbReference>
<dbReference type="EC" id="2.7.7.7" evidence="3 17"/>
<dbReference type="RefSeq" id="WP_047883907.1">
    <property type="nucleotide sequence ID" value="NZ_CP071325.1"/>
</dbReference>
<dbReference type="InterPro" id="IPR036775">
    <property type="entry name" value="DNA_pol_Y-fam_lit_finger_sf"/>
</dbReference>
<evidence type="ECO:0000256" key="6">
    <source>
        <dbReference type="ARBA" id="ARBA00022679"/>
    </source>
</evidence>
<evidence type="ECO:0000256" key="13">
    <source>
        <dbReference type="ARBA" id="ARBA00023125"/>
    </source>
</evidence>
<dbReference type="FunFam" id="3.30.1490.100:FF:000002">
    <property type="entry name" value="DNA polymerase IV"/>
    <property type="match status" value="1"/>
</dbReference>
<dbReference type="PATRIC" id="fig|320778.3.peg.866"/>
<evidence type="ECO:0000256" key="10">
    <source>
        <dbReference type="ARBA" id="ARBA00022763"/>
    </source>
</evidence>
<keyword evidence="4 17" id="KW-0515">Mutator protein</keyword>
<evidence type="ECO:0000256" key="4">
    <source>
        <dbReference type="ARBA" id="ARBA00022457"/>
    </source>
</evidence>
<evidence type="ECO:0000313" key="19">
    <source>
        <dbReference type="EMBL" id="KLV11069.1"/>
    </source>
</evidence>
<dbReference type="Pfam" id="PF21999">
    <property type="entry name" value="IMS_HHH_1"/>
    <property type="match status" value="1"/>
</dbReference>
<evidence type="ECO:0000256" key="16">
    <source>
        <dbReference type="ARBA" id="ARBA00073079"/>
    </source>
</evidence>
<dbReference type="Proteomes" id="UP000035909">
    <property type="component" value="Unassembled WGS sequence"/>
</dbReference>
<sequence length="363" mass="41048">MSPVAPITQLPIQRKIIHVDMDCFFAAVEMRDNPALRDIPIAIGGRSEQRGVISTCNYLARKYGVRSAMPTARAFQLCPHLTLVAGRMGVYKEVSQQIRAIFQRYTDKIEPLSLDEAYIDVTDCSLLHGSATLIAEDIRRAIREELGLTASAGIAPVKFIAKIASDLNKPDGQFVVTPDAVPAFVADLQLEKIPGVGKVTIQRLHERGLYLGRDVQHYDRHMLLQQFGKFGQSLWSRAHGIDEREVVVERARKSVGVERTFSHNIRTYNECWEVIERLYPELENRLRRVKPDLTIARQGVKVKFADFQQTTVEHTQGRLDKTQFTALLKEALTRQKDREIRLIGINVGLELGTKAQQLSFEGF</sequence>
<dbReference type="InterPro" id="IPR017961">
    <property type="entry name" value="DNA_pol_Y-fam_little_finger"/>
</dbReference>
<dbReference type="GO" id="GO:0003887">
    <property type="term" value="F:DNA-directed DNA polymerase activity"/>
    <property type="evidence" value="ECO:0007669"/>
    <property type="project" value="UniProtKB-UniRule"/>
</dbReference>
<dbReference type="GO" id="GO:0000287">
    <property type="term" value="F:magnesium ion binding"/>
    <property type="evidence" value="ECO:0007669"/>
    <property type="project" value="UniProtKB-UniRule"/>
</dbReference>
<dbReference type="GO" id="GO:0006281">
    <property type="term" value="P:DNA repair"/>
    <property type="evidence" value="ECO:0007669"/>
    <property type="project" value="UniProtKB-UniRule"/>
</dbReference>
<dbReference type="Gene3D" id="1.10.150.20">
    <property type="entry name" value="5' to 3' exonuclease, C-terminal subdomain"/>
    <property type="match status" value="1"/>
</dbReference>
<dbReference type="PROSITE" id="PS50173">
    <property type="entry name" value="UMUC"/>
    <property type="match status" value="1"/>
</dbReference>
<evidence type="ECO:0000313" key="20">
    <source>
        <dbReference type="Proteomes" id="UP000035909"/>
    </source>
</evidence>
<dbReference type="AlphaFoldDB" id="A0A0J1HHH2"/>
<protein>
    <recommendedName>
        <fullName evidence="16 17">DNA polymerase IV</fullName>
        <shortName evidence="17">Pol IV</shortName>
        <ecNumber evidence="3 17">2.7.7.7</ecNumber>
    </recommendedName>
</protein>
<comment type="subunit">
    <text evidence="17">Monomer.</text>
</comment>
<evidence type="ECO:0000256" key="9">
    <source>
        <dbReference type="ARBA" id="ARBA00022723"/>
    </source>
</evidence>
<dbReference type="Pfam" id="PF00817">
    <property type="entry name" value="IMS"/>
    <property type="match status" value="1"/>
</dbReference>
<comment type="function">
    <text evidence="17">Poorly processive, error-prone DNA polymerase involved in untargeted mutagenesis. Copies undamaged DNA at stalled replication forks, which arise in vivo from mismatched or misaligned primer ends. These misaligned primers can be extended by PolIV. Exhibits no 3'-5' exonuclease (proofreading) activity. May be involved in translesional synthesis, in conjunction with the beta clamp from PolIII.</text>
</comment>
<evidence type="ECO:0000256" key="5">
    <source>
        <dbReference type="ARBA" id="ARBA00022490"/>
    </source>
</evidence>
<dbReference type="EMBL" id="LDOU01000004">
    <property type="protein sequence ID" value="KLV11069.1"/>
    <property type="molecule type" value="Genomic_DNA"/>
</dbReference>
<dbReference type="GO" id="GO:0009432">
    <property type="term" value="P:SOS response"/>
    <property type="evidence" value="ECO:0007669"/>
    <property type="project" value="UniProtKB-ARBA"/>
</dbReference>
<dbReference type="GO" id="GO:0003684">
    <property type="term" value="F:damaged DNA binding"/>
    <property type="evidence" value="ECO:0007669"/>
    <property type="project" value="InterPro"/>
</dbReference>
<keyword evidence="20" id="KW-1185">Reference proteome</keyword>
<comment type="catalytic activity">
    <reaction evidence="15 17">
        <text>DNA(n) + a 2'-deoxyribonucleoside 5'-triphosphate = DNA(n+1) + diphosphate</text>
        <dbReference type="Rhea" id="RHEA:22508"/>
        <dbReference type="Rhea" id="RHEA-COMP:17339"/>
        <dbReference type="Rhea" id="RHEA-COMP:17340"/>
        <dbReference type="ChEBI" id="CHEBI:33019"/>
        <dbReference type="ChEBI" id="CHEBI:61560"/>
        <dbReference type="ChEBI" id="CHEBI:173112"/>
        <dbReference type="EC" id="2.7.7.7"/>
    </reaction>
</comment>
<keyword evidence="14 17" id="KW-0234">DNA repair</keyword>
<evidence type="ECO:0000256" key="1">
    <source>
        <dbReference type="ARBA" id="ARBA00004496"/>
    </source>
</evidence>
<evidence type="ECO:0000256" key="17">
    <source>
        <dbReference type="HAMAP-Rule" id="MF_01113"/>
    </source>
</evidence>
<evidence type="ECO:0000256" key="14">
    <source>
        <dbReference type="ARBA" id="ARBA00023204"/>
    </source>
</evidence>
<feature type="binding site" evidence="17">
    <location>
        <position position="115"/>
    </location>
    <ligand>
        <name>Mg(2+)</name>
        <dbReference type="ChEBI" id="CHEBI:18420"/>
    </ligand>
</feature>
<keyword evidence="5 17" id="KW-0963">Cytoplasm</keyword>
<comment type="subcellular location">
    <subcellularLocation>
        <location evidence="1 17">Cytoplasm</location>
    </subcellularLocation>
</comment>
<dbReference type="GO" id="GO:0042276">
    <property type="term" value="P:error-prone translesion synthesis"/>
    <property type="evidence" value="ECO:0007669"/>
    <property type="project" value="TreeGrafter"/>
</dbReference>
<dbReference type="Pfam" id="PF11799">
    <property type="entry name" value="IMS_C"/>
    <property type="match status" value="1"/>
</dbReference>
<keyword evidence="8 17" id="KW-0235">DNA replication</keyword>
<dbReference type="GO" id="GO:0005829">
    <property type="term" value="C:cytosol"/>
    <property type="evidence" value="ECO:0007669"/>
    <property type="project" value="TreeGrafter"/>
</dbReference>
<keyword evidence="13 17" id="KW-0238">DNA-binding</keyword>
<evidence type="ECO:0000256" key="3">
    <source>
        <dbReference type="ARBA" id="ARBA00012417"/>
    </source>
</evidence>
<dbReference type="STRING" id="320778.ABT57_04040"/>
<proteinExistence type="inferred from homology"/>
<evidence type="ECO:0000256" key="11">
    <source>
        <dbReference type="ARBA" id="ARBA00022842"/>
    </source>
</evidence>
<dbReference type="CDD" id="cd03586">
    <property type="entry name" value="PolY_Pol_IV_kappa"/>
    <property type="match status" value="1"/>
</dbReference>
<dbReference type="FunFam" id="1.10.150.20:FF:000019">
    <property type="entry name" value="DNA polymerase IV"/>
    <property type="match status" value="1"/>
</dbReference>
<gene>
    <name evidence="17" type="primary">dinB</name>
    <name evidence="19" type="ORF">ABT57_04040</name>
</gene>
<keyword evidence="10 17" id="KW-0227">DNA damage</keyword>
<evidence type="ECO:0000256" key="12">
    <source>
        <dbReference type="ARBA" id="ARBA00022932"/>
    </source>
</evidence>
<evidence type="ECO:0000259" key="18">
    <source>
        <dbReference type="PROSITE" id="PS50173"/>
    </source>
</evidence>
<evidence type="ECO:0000256" key="8">
    <source>
        <dbReference type="ARBA" id="ARBA00022705"/>
    </source>
</evidence>
<dbReference type="InterPro" id="IPR050116">
    <property type="entry name" value="DNA_polymerase-Y"/>
</dbReference>
<dbReference type="SUPFAM" id="SSF100879">
    <property type="entry name" value="Lesion bypass DNA polymerase (Y-family), little finger domain"/>
    <property type="match status" value="1"/>
</dbReference>
<keyword evidence="12 17" id="KW-0239">DNA-directed DNA polymerase</keyword>
<accession>A0A0J1HHH2</accession>
<dbReference type="InterPro" id="IPR043128">
    <property type="entry name" value="Rev_trsase/Diguanyl_cyclase"/>
</dbReference>
<dbReference type="InterPro" id="IPR053848">
    <property type="entry name" value="IMS_HHH_1"/>
</dbReference>
<feature type="domain" description="UmuC" evidence="18">
    <location>
        <begin position="16"/>
        <end position="197"/>
    </location>
</feature>
<dbReference type="PANTHER" id="PTHR11076:SF33">
    <property type="entry name" value="DNA POLYMERASE KAPPA"/>
    <property type="match status" value="1"/>
</dbReference>
<dbReference type="Gene3D" id="3.30.1490.100">
    <property type="entry name" value="DNA polymerase, Y-family, little finger domain"/>
    <property type="match status" value="1"/>
</dbReference>
<evidence type="ECO:0000256" key="2">
    <source>
        <dbReference type="ARBA" id="ARBA00010945"/>
    </source>
</evidence>
<feature type="binding site" evidence="17">
    <location>
        <position position="20"/>
    </location>
    <ligand>
        <name>Mg(2+)</name>
        <dbReference type="ChEBI" id="CHEBI:18420"/>
    </ligand>
</feature>
<dbReference type="InterPro" id="IPR043502">
    <property type="entry name" value="DNA/RNA_pol_sf"/>
</dbReference>
<dbReference type="SUPFAM" id="SSF56672">
    <property type="entry name" value="DNA/RNA polymerases"/>
    <property type="match status" value="1"/>
</dbReference>
<dbReference type="HAMAP" id="MF_01113">
    <property type="entry name" value="DNApol_IV"/>
    <property type="match status" value="1"/>
</dbReference>
<evidence type="ECO:0000256" key="7">
    <source>
        <dbReference type="ARBA" id="ARBA00022695"/>
    </source>
</evidence>
<name>A0A0J1HHH2_9GAMM</name>
<feature type="active site" evidence="17">
    <location>
        <position position="116"/>
    </location>
</feature>
<dbReference type="GO" id="GO:0006261">
    <property type="term" value="P:DNA-templated DNA replication"/>
    <property type="evidence" value="ECO:0007669"/>
    <property type="project" value="UniProtKB-UniRule"/>
</dbReference>
<comment type="caution">
    <text evidence="19">The sequence shown here is derived from an EMBL/GenBank/DDBJ whole genome shotgun (WGS) entry which is preliminary data.</text>
</comment>
<dbReference type="Gene3D" id="3.40.1170.60">
    <property type="match status" value="1"/>
</dbReference>
<keyword evidence="6 17" id="KW-0808">Transferase</keyword>
<dbReference type="FunFam" id="3.30.70.270:FF:000002">
    <property type="entry name" value="DNA polymerase IV"/>
    <property type="match status" value="1"/>
</dbReference>
<dbReference type="NCBIfam" id="NF002677">
    <property type="entry name" value="PRK02406.1"/>
    <property type="match status" value="1"/>
</dbReference>
<dbReference type="FunFam" id="3.40.1170.60:FF:000001">
    <property type="entry name" value="DNA polymerase IV"/>
    <property type="match status" value="1"/>
</dbReference>
<evidence type="ECO:0000256" key="15">
    <source>
        <dbReference type="ARBA" id="ARBA00049244"/>
    </source>
</evidence>
<feature type="site" description="Substrate discrimination" evidence="17">
    <location>
        <position position="25"/>
    </location>
</feature>
<organism evidence="19 20">
    <name type="scientific">Photobacterium ganghwense</name>
    <dbReference type="NCBI Taxonomy" id="320778"/>
    <lineage>
        <taxon>Bacteria</taxon>
        <taxon>Pseudomonadati</taxon>
        <taxon>Pseudomonadota</taxon>
        <taxon>Gammaproteobacteria</taxon>
        <taxon>Vibrionales</taxon>
        <taxon>Vibrionaceae</taxon>
        <taxon>Photobacterium</taxon>
    </lineage>
</organism>
<comment type="similarity">
    <text evidence="2 17">Belongs to the DNA polymerase type-Y family.</text>
</comment>